<keyword evidence="4" id="KW-1185">Reference proteome</keyword>
<dbReference type="InterPro" id="IPR009279">
    <property type="entry name" value="Portal_Mu"/>
</dbReference>
<dbReference type="KEGG" id="aev:EI546_06500"/>
<protein>
    <submittedName>
        <fullName evidence="3">DUF935 family protein</fullName>
    </submittedName>
</protein>
<dbReference type="Gene3D" id="3.40.1350.120">
    <property type="match status" value="1"/>
</dbReference>
<proteinExistence type="predicted"/>
<dbReference type="OrthoDB" id="9797300at2"/>
<evidence type="ECO:0000313" key="4">
    <source>
        <dbReference type="Proteomes" id="UP000285517"/>
    </source>
</evidence>
<dbReference type="AlphaFoldDB" id="A0A410G2C4"/>
<evidence type="ECO:0000313" key="3">
    <source>
        <dbReference type="EMBL" id="QAA81399.1"/>
    </source>
</evidence>
<accession>A0A410G2C4</accession>
<dbReference type="Proteomes" id="UP000285517">
    <property type="component" value="Chromosome"/>
</dbReference>
<feature type="region of interest" description="Disordered" evidence="1">
    <location>
        <begin position="400"/>
        <end position="420"/>
    </location>
</feature>
<evidence type="ECO:0000256" key="1">
    <source>
        <dbReference type="SAM" id="MobiDB-lite"/>
    </source>
</evidence>
<dbReference type="EMBL" id="CP034951">
    <property type="protein sequence ID" value="QAA81399.1"/>
    <property type="molecule type" value="Genomic_DNA"/>
</dbReference>
<sequence length="861" mass="98528">MKNLLNNFYKKAERYFLENATVQELNVHAVQKGSAKSDFLEVQTESMQAQTLEVWKLALLLANDYQNPDKTMLQTLYNNLLLDNHLGSIIDSRILHSQRSPFKIIDNAGNEVEDLSELLERTWFEDFVRIALSNRFEGVKLIELYELDPFTKELSEVEEIPMAHFDAVRGIIKRRPDELHGWPYKEGQLANHYIQVGKDKDLGLLAKMAPVILSKKLGFGSWLDYVEKYGVGNLFITTDREDAGRLKQLVEAAKNFKASGFMVGRGNEKFEIKGGDAGNPANFDLLIDRANSEMSKRILGGSGITDEKSFVGSAEIQFRMAKDRYDSDRLLLKNVINQQLFPRLAKLSPVYTAFANHYFEWQEEPEDPAYLKDLVTGLAPHFELDIEELSQRLGVQILSQKNNATLPQPEEGDEKKKPRPNVKALLDEITAFYETHHDCGHDHFVEPTALDFGRWDALIDRIAKDLHEGRLKPEDLDSDAINATYSELNQAGRNGYGKDWVSFPGDGKGNLPNELKKNLYMFSGAKTYAMLEQLNGLLYDKDGKLRPYNEYEVFARKLNRQYNRNWLQAEWQTARTAAQMAQKWEGFQKTKDLFPNLEFRTVGDDRVREAHQDLHGIIKPIDDAFWAKYFPPLDWRCRCDAVPTAAGPKGKVPEGMPEPNFKGNVALDGEIFTKKGNFFKLLNSNQNAKRNMELMKLNAPYVKSPQNKKVEVSIFADQRDLKQNVESALKIADNLDIKVQIRAHLDTNIAKGFTNAEYYINGNLSDLKINFEENNYKAISNAFTAAKKQRLSSIVFDFTNSFKNLDTTRVASEMNKNLNSGKNSRYREFIFIYKNNVVLITRENILKNEMEAILKKLKSEP</sequence>
<reference evidence="3 4" key="1">
    <citation type="submission" date="2019-01" db="EMBL/GenBank/DDBJ databases">
        <title>Complete genome sequencing of Aequorivita sp. H23M31.</title>
        <authorList>
            <person name="Bae J.-W."/>
        </authorList>
    </citation>
    <scope>NUCLEOTIDE SEQUENCE [LARGE SCALE GENOMIC DNA]</scope>
    <source>
        <strain evidence="3 4">H23M31</strain>
    </source>
</reference>
<dbReference type="InterPro" id="IPR006528">
    <property type="entry name" value="Phage_head_morphogenesis_dom"/>
</dbReference>
<gene>
    <name evidence="3" type="ORF">EI546_06500</name>
</gene>
<organism evidence="3 4">
    <name type="scientific">Aequorivita ciconiae</name>
    <dbReference type="NCBI Taxonomy" id="2494375"/>
    <lineage>
        <taxon>Bacteria</taxon>
        <taxon>Pseudomonadati</taxon>
        <taxon>Bacteroidota</taxon>
        <taxon>Flavobacteriia</taxon>
        <taxon>Flavobacteriales</taxon>
        <taxon>Flavobacteriaceae</taxon>
        <taxon>Aequorivita</taxon>
    </lineage>
</organism>
<dbReference type="NCBIfam" id="TIGR01641">
    <property type="entry name" value="phageSPP1_gp7"/>
    <property type="match status" value="1"/>
</dbReference>
<feature type="domain" description="Phage head morphogenesis" evidence="2">
    <location>
        <begin position="556"/>
        <end position="641"/>
    </location>
</feature>
<name>A0A410G2C4_9FLAO</name>
<dbReference type="Pfam" id="PF06074">
    <property type="entry name" value="Portal_Mu"/>
    <property type="match status" value="1"/>
</dbReference>
<dbReference type="Pfam" id="PF04233">
    <property type="entry name" value="Phage_Mu_F"/>
    <property type="match status" value="1"/>
</dbReference>
<evidence type="ECO:0000259" key="2">
    <source>
        <dbReference type="Pfam" id="PF04233"/>
    </source>
</evidence>